<accession>A0A154L0W2</accession>
<dbReference type="AlphaFoldDB" id="A0A154L0W2"/>
<dbReference type="GO" id="GO:0010420">
    <property type="term" value="F:polyprenyldihydroxybenzoate methyltransferase activity"/>
    <property type="evidence" value="ECO:0007669"/>
    <property type="project" value="InterPro"/>
</dbReference>
<evidence type="ECO:0000256" key="3">
    <source>
        <dbReference type="ARBA" id="ARBA00022688"/>
    </source>
</evidence>
<dbReference type="InterPro" id="IPR010233">
    <property type="entry name" value="UbiG_MeTrfase"/>
</dbReference>
<evidence type="ECO:0000313" key="7">
    <source>
        <dbReference type="Proteomes" id="UP000076335"/>
    </source>
</evidence>
<feature type="binding site" evidence="5">
    <location>
        <position position="44"/>
    </location>
    <ligand>
        <name>S-adenosyl-L-methionine</name>
        <dbReference type="ChEBI" id="CHEBI:59789"/>
    </ligand>
</feature>
<dbReference type="GO" id="GO:0032259">
    <property type="term" value="P:methylation"/>
    <property type="evidence" value="ECO:0007669"/>
    <property type="project" value="UniProtKB-KW"/>
</dbReference>
<dbReference type="InterPro" id="IPR029063">
    <property type="entry name" value="SAM-dependent_MTases_sf"/>
</dbReference>
<keyword evidence="3 5" id="KW-0831">Ubiquinone biosynthesis</keyword>
<keyword evidence="6" id="KW-0830">Ubiquinone</keyword>
<evidence type="ECO:0000256" key="4">
    <source>
        <dbReference type="ARBA" id="ARBA00022691"/>
    </source>
</evidence>
<sequence length="254" mass="27993">MSHASANNSRTANAEEIARFSAMAEKWWDPNGAMKPLHKFNPIRLQLLRDNIAAHLGRDANQLDVLKDIEIIDIGCGAGLLSEPLARMGAKMTSIDAAENNIEVAKVHAAQSGLAIDYRNCTPEMLVDEGKQFDIVLNMEVIEHVDDPQFFMQACAALLKPGGLMFVATLNRTIKSLALAKFGAEYVLRWLPAGTHDWRKFVKPSEMSGFLRGAGLDLVDITGVAYNPINDKWSVAPRDLDINYMVIAQKPFSA</sequence>
<dbReference type="NCBIfam" id="TIGR01983">
    <property type="entry name" value="UbiG"/>
    <property type="match status" value="1"/>
</dbReference>
<evidence type="ECO:0000256" key="1">
    <source>
        <dbReference type="ARBA" id="ARBA00022603"/>
    </source>
</evidence>
<protein>
    <recommendedName>
        <fullName evidence="5">Ubiquinone biosynthesis O-methyltransferase</fullName>
    </recommendedName>
    <alternativeName>
        <fullName evidence="5">2-polyprenyl-6-hydroxyphenol methylase</fullName>
        <ecNumber evidence="5">2.1.1.222</ecNumber>
    </alternativeName>
    <alternativeName>
        <fullName evidence="5">3-demethylubiquinone 3-O-methyltransferase</fullName>
        <ecNumber evidence="5">2.1.1.64</ecNumber>
    </alternativeName>
</protein>
<dbReference type="Pfam" id="PF13489">
    <property type="entry name" value="Methyltransf_23"/>
    <property type="match status" value="1"/>
</dbReference>
<comment type="similarity">
    <text evidence="5">Belongs to the methyltransferase superfamily. UbiG/COQ3 family.</text>
</comment>
<gene>
    <name evidence="5" type="primary">ubiG</name>
    <name evidence="6" type="ORF">AUP42_07555</name>
</gene>
<evidence type="ECO:0000256" key="5">
    <source>
        <dbReference type="HAMAP-Rule" id="MF_00472"/>
    </source>
</evidence>
<dbReference type="EC" id="2.1.1.222" evidence="5"/>
<evidence type="ECO:0000256" key="2">
    <source>
        <dbReference type="ARBA" id="ARBA00022679"/>
    </source>
</evidence>
<dbReference type="GO" id="GO:0061542">
    <property type="term" value="F:3-demethylubiquinol 3-O-methyltransferase activity"/>
    <property type="evidence" value="ECO:0007669"/>
    <property type="project" value="UniProtKB-UniRule"/>
</dbReference>
<dbReference type="OrthoDB" id="9801538at2"/>
<organism evidence="6 7">
    <name type="scientific">Thalassospira lucentensis</name>
    <dbReference type="NCBI Taxonomy" id="168935"/>
    <lineage>
        <taxon>Bacteria</taxon>
        <taxon>Pseudomonadati</taxon>
        <taxon>Pseudomonadota</taxon>
        <taxon>Alphaproteobacteria</taxon>
        <taxon>Rhodospirillales</taxon>
        <taxon>Thalassospiraceae</taxon>
        <taxon>Thalassospira</taxon>
    </lineage>
</organism>
<feature type="binding site" evidence="5">
    <location>
        <position position="96"/>
    </location>
    <ligand>
        <name>S-adenosyl-L-methionine</name>
        <dbReference type="ChEBI" id="CHEBI:59789"/>
    </ligand>
</feature>
<keyword evidence="2 5" id="KW-0808">Transferase</keyword>
<comment type="catalytic activity">
    <reaction evidence="5">
        <text>a 3-demethylubiquinol + S-adenosyl-L-methionine = a ubiquinol + S-adenosyl-L-homocysteine + H(+)</text>
        <dbReference type="Rhea" id="RHEA:44380"/>
        <dbReference type="Rhea" id="RHEA-COMP:9566"/>
        <dbReference type="Rhea" id="RHEA-COMP:10914"/>
        <dbReference type="ChEBI" id="CHEBI:15378"/>
        <dbReference type="ChEBI" id="CHEBI:17976"/>
        <dbReference type="ChEBI" id="CHEBI:57856"/>
        <dbReference type="ChEBI" id="CHEBI:59789"/>
        <dbReference type="ChEBI" id="CHEBI:84422"/>
        <dbReference type="EC" id="2.1.1.64"/>
    </reaction>
</comment>
<dbReference type="HAMAP" id="MF_00472">
    <property type="entry name" value="UbiG"/>
    <property type="match status" value="1"/>
</dbReference>
<comment type="function">
    <text evidence="5">O-methyltransferase that catalyzes the 2 O-methylation steps in the ubiquinone biosynthetic pathway.</text>
</comment>
<dbReference type="PANTHER" id="PTHR43464">
    <property type="entry name" value="METHYLTRANSFERASE"/>
    <property type="match status" value="1"/>
</dbReference>
<dbReference type="PANTHER" id="PTHR43464:SF19">
    <property type="entry name" value="UBIQUINONE BIOSYNTHESIS O-METHYLTRANSFERASE, MITOCHONDRIAL"/>
    <property type="match status" value="1"/>
</dbReference>
<evidence type="ECO:0000313" key="6">
    <source>
        <dbReference type="EMBL" id="KZB61119.1"/>
    </source>
</evidence>
<reference evidence="6 7" key="1">
    <citation type="submission" date="2015-12" db="EMBL/GenBank/DDBJ databases">
        <title>Genome sequence of Thalassospira lucentensis MCCC 1A02072.</title>
        <authorList>
            <person name="Lu L."/>
            <person name="Lai Q."/>
            <person name="Shao Z."/>
            <person name="Qian P."/>
        </authorList>
    </citation>
    <scope>NUCLEOTIDE SEQUENCE [LARGE SCALE GENOMIC DNA]</scope>
    <source>
        <strain evidence="6 7">MCCC 1A02072</strain>
    </source>
</reference>
<feature type="binding site" evidence="5">
    <location>
        <position position="139"/>
    </location>
    <ligand>
        <name>S-adenosyl-L-methionine</name>
        <dbReference type="ChEBI" id="CHEBI:59789"/>
    </ligand>
</feature>
<feature type="binding site" evidence="5">
    <location>
        <position position="75"/>
    </location>
    <ligand>
        <name>S-adenosyl-L-methionine</name>
        <dbReference type="ChEBI" id="CHEBI:59789"/>
    </ligand>
</feature>
<comment type="catalytic activity">
    <reaction evidence="5">
        <text>a 3-(all-trans-polyprenyl)benzene-1,2-diol + S-adenosyl-L-methionine = a 2-methoxy-6-(all-trans-polyprenyl)phenol + S-adenosyl-L-homocysteine + H(+)</text>
        <dbReference type="Rhea" id="RHEA:31411"/>
        <dbReference type="Rhea" id="RHEA-COMP:9550"/>
        <dbReference type="Rhea" id="RHEA-COMP:9551"/>
        <dbReference type="ChEBI" id="CHEBI:15378"/>
        <dbReference type="ChEBI" id="CHEBI:57856"/>
        <dbReference type="ChEBI" id="CHEBI:59789"/>
        <dbReference type="ChEBI" id="CHEBI:62729"/>
        <dbReference type="ChEBI" id="CHEBI:62731"/>
        <dbReference type="EC" id="2.1.1.222"/>
    </reaction>
</comment>
<dbReference type="Proteomes" id="UP000076335">
    <property type="component" value="Unassembled WGS sequence"/>
</dbReference>
<dbReference type="Gene3D" id="3.40.50.150">
    <property type="entry name" value="Vaccinia Virus protein VP39"/>
    <property type="match status" value="1"/>
</dbReference>
<keyword evidence="4 5" id="KW-0949">S-adenosyl-L-methionine</keyword>
<comment type="pathway">
    <text evidence="5">Cofactor biosynthesis; ubiquinone biosynthesis.</text>
</comment>
<keyword evidence="1 5" id="KW-0489">Methyltransferase</keyword>
<dbReference type="EC" id="2.1.1.64" evidence="5"/>
<comment type="caution">
    <text evidence="6">The sequence shown here is derived from an EMBL/GenBank/DDBJ whole genome shotgun (WGS) entry which is preliminary data.</text>
</comment>
<dbReference type="EMBL" id="LPVY01000024">
    <property type="protein sequence ID" value="KZB61119.1"/>
    <property type="molecule type" value="Genomic_DNA"/>
</dbReference>
<dbReference type="CDD" id="cd02440">
    <property type="entry name" value="AdoMet_MTases"/>
    <property type="match status" value="1"/>
</dbReference>
<proteinExistence type="inferred from homology"/>
<dbReference type="RefSeq" id="WP_062953383.1">
    <property type="nucleotide sequence ID" value="NZ_LPVY01000024.1"/>
</dbReference>
<dbReference type="UniPathway" id="UPA00232"/>
<name>A0A154L0W2_9PROT</name>
<dbReference type="SUPFAM" id="SSF53335">
    <property type="entry name" value="S-adenosyl-L-methionine-dependent methyltransferases"/>
    <property type="match status" value="1"/>
</dbReference>
<dbReference type="GO" id="GO:0102208">
    <property type="term" value="F:2-polyprenyl-6-hydroxyphenol methylase activity"/>
    <property type="evidence" value="ECO:0007669"/>
    <property type="project" value="UniProtKB-EC"/>
</dbReference>